<protein>
    <submittedName>
        <fullName evidence="1">Uncharacterized protein</fullName>
    </submittedName>
</protein>
<evidence type="ECO:0000313" key="2">
    <source>
        <dbReference type="Proteomes" id="UP001638806"/>
    </source>
</evidence>
<dbReference type="EMBL" id="JBGNUJ010000002">
    <property type="protein sequence ID" value="KAL3964872.1"/>
    <property type="molecule type" value="Genomic_DNA"/>
</dbReference>
<reference evidence="1" key="1">
    <citation type="submission" date="2024-12" db="EMBL/GenBank/DDBJ databases">
        <title>Comparative genomics and development of molecular markers within Purpureocillium lilacinum and among Purpureocillium species.</title>
        <authorList>
            <person name="Yeh Z.-Y."/>
            <person name="Ni N.-T."/>
            <person name="Lo P.-H."/>
            <person name="Mushyakhwo K."/>
            <person name="Lin C.-F."/>
            <person name="Nai Y.-S."/>
        </authorList>
    </citation>
    <scope>NUCLEOTIDE SEQUENCE</scope>
    <source>
        <strain evidence="1">NCHU-NPUST-175</strain>
    </source>
</reference>
<comment type="caution">
    <text evidence="1">The sequence shown here is derived from an EMBL/GenBank/DDBJ whole genome shotgun (WGS) entry which is preliminary data.</text>
</comment>
<keyword evidence="2" id="KW-1185">Reference proteome</keyword>
<proteinExistence type="predicted"/>
<name>A0ACC4E9E2_PURLI</name>
<gene>
    <name evidence="1" type="ORF">ACCO45_001876</name>
</gene>
<organism evidence="1 2">
    <name type="scientific">Purpureocillium lilacinum</name>
    <name type="common">Paecilomyces lilacinus</name>
    <dbReference type="NCBI Taxonomy" id="33203"/>
    <lineage>
        <taxon>Eukaryota</taxon>
        <taxon>Fungi</taxon>
        <taxon>Dikarya</taxon>
        <taxon>Ascomycota</taxon>
        <taxon>Pezizomycotina</taxon>
        <taxon>Sordariomycetes</taxon>
        <taxon>Hypocreomycetidae</taxon>
        <taxon>Hypocreales</taxon>
        <taxon>Ophiocordycipitaceae</taxon>
        <taxon>Purpureocillium</taxon>
    </lineage>
</organism>
<dbReference type="Proteomes" id="UP001638806">
    <property type="component" value="Unassembled WGS sequence"/>
</dbReference>
<sequence length="72" mass="7864">MPRQHNPRRPFSSSRSSLGVSTILPGPLPESNNTAVDSSRGNECKWIDFPRRKRLPVVAAAAAPPKAVNDTR</sequence>
<accession>A0ACC4E9E2</accession>
<evidence type="ECO:0000313" key="1">
    <source>
        <dbReference type="EMBL" id="KAL3964872.1"/>
    </source>
</evidence>